<proteinExistence type="predicted"/>
<dbReference type="EMBL" id="PDCK01000045">
    <property type="protein sequence ID" value="PRQ20891.1"/>
    <property type="molecule type" value="Genomic_DNA"/>
</dbReference>
<evidence type="ECO:0000313" key="1">
    <source>
        <dbReference type="EMBL" id="PRQ20891.1"/>
    </source>
</evidence>
<protein>
    <submittedName>
        <fullName evidence="1">Uncharacterized protein</fullName>
    </submittedName>
</protein>
<reference evidence="1 2" key="1">
    <citation type="journal article" date="2018" name="Nat. Genet.">
        <title>The Rosa genome provides new insights in the design of modern roses.</title>
        <authorList>
            <person name="Bendahmane M."/>
        </authorList>
    </citation>
    <scope>NUCLEOTIDE SEQUENCE [LARGE SCALE GENOMIC DNA]</scope>
    <source>
        <strain evidence="2">cv. Old Blush</strain>
    </source>
</reference>
<dbReference type="Proteomes" id="UP000238479">
    <property type="component" value="Chromosome 7"/>
</dbReference>
<dbReference type="Gramene" id="PRQ20891">
    <property type="protein sequence ID" value="PRQ20891"/>
    <property type="gene ID" value="RchiOBHm_Chr7g0233081"/>
</dbReference>
<keyword evidence="2" id="KW-1185">Reference proteome</keyword>
<sequence>MRRGCRFVVVHQRWSVLDRGLVGSLAKVGGMGWKIRIAAEVVAGLSQNLGRV</sequence>
<comment type="caution">
    <text evidence="1">The sequence shown here is derived from an EMBL/GenBank/DDBJ whole genome shotgun (WGS) entry which is preliminary data.</text>
</comment>
<organism evidence="1 2">
    <name type="scientific">Rosa chinensis</name>
    <name type="common">China rose</name>
    <dbReference type="NCBI Taxonomy" id="74649"/>
    <lineage>
        <taxon>Eukaryota</taxon>
        <taxon>Viridiplantae</taxon>
        <taxon>Streptophyta</taxon>
        <taxon>Embryophyta</taxon>
        <taxon>Tracheophyta</taxon>
        <taxon>Spermatophyta</taxon>
        <taxon>Magnoliopsida</taxon>
        <taxon>eudicotyledons</taxon>
        <taxon>Gunneridae</taxon>
        <taxon>Pentapetalae</taxon>
        <taxon>rosids</taxon>
        <taxon>fabids</taxon>
        <taxon>Rosales</taxon>
        <taxon>Rosaceae</taxon>
        <taxon>Rosoideae</taxon>
        <taxon>Rosoideae incertae sedis</taxon>
        <taxon>Rosa</taxon>
    </lineage>
</organism>
<name>A0A2P6PG43_ROSCH</name>
<gene>
    <name evidence="1" type="ORF">RchiOBHm_Chr7g0233081</name>
</gene>
<evidence type="ECO:0000313" key="2">
    <source>
        <dbReference type="Proteomes" id="UP000238479"/>
    </source>
</evidence>
<dbReference type="AlphaFoldDB" id="A0A2P6PG43"/>
<accession>A0A2P6PG43</accession>